<reference evidence="10 11" key="1">
    <citation type="submission" date="2017-07" db="EMBL/GenBank/DDBJ databases">
        <title>Draft genome of Ochrobactrum lupini type strain LUP21.</title>
        <authorList>
            <person name="Krzyzanowska D.M."/>
            <person name="Jafra S."/>
        </authorList>
    </citation>
    <scope>NUCLEOTIDE SEQUENCE [LARGE SCALE GENOMIC DNA]</scope>
    <source>
        <strain evidence="10 11">LUP21</strain>
    </source>
</reference>
<dbReference type="EMBL" id="NNRN01000029">
    <property type="protein sequence ID" value="OYR32516.1"/>
    <property type="molecule type" value="Genomic_DNA"/>
</dbReference>
<accession>A0A256H0I3</accession>
<reference evidence="9 12" key="2">
    <citation type="submission" date="2019-09" db="EMBL/GenBank/DDBJ databases">
        <title>Taxonomic organization of the family Brucellaceae based on a phylogenomic approach.</title>
        <authorList>
            <person name="Leclercq S."/>
            <person name="Cloeckaert A."/>
            <person name="Zygmunt M.S."/>
        </authorList>
    </citation>
    <scope>NUCLEOTIDE SEQUENCE [LARGE SCALE GENOMIC DNA]</scope>
    <source>
        <strain evidence="9 12">LUP23</strain>
    </source>
</reference>
<dbReference type="PROSITE" id="PS00687">
    <property type="entry name" value="ALDEHYDE_DEHYDR_GLU"/>
    <property type="match status" value="1"/>
</dbReference>
<dbReference type="InterPro" id="IPR016162">
    <property type="entry name" value="Ald_DH_N"/>
</dbReference>
<evidence type="ECO:0000313" key="10">
    <source>
        <dbReference type="EMBL" id="OYR32516.1"/>
    </source>
</evidence>
<protein>
    <submittedName>
        <fullName evidence="9 10">Aldehyde dehydrogenase</fullName>
    </submittedName>
</protein>
<dbReference type="InterPro" id="IPR016160">
    <property type="entry name" value="Ald_DH_CS_CYS"/>
</dbReference>
<gene>
    <name evidence="10" type="ORF">CES86_0172</name>
    <name evidence="9" type="ORF">F9L03_14255</name>
</gene>
<proteinExistence type="inferred from homology"/>
<dbReference type="Proteomes" id="UP000435957">
    <property type="component" value="Unassembled WGS sequence"/>
</dbReference>
<evidence type="ECO:0000256" key="3">
    <source>
        <dbReference type="ARBA" id="ARBA00022958"/>
    </source>
</evidence>
<dbReference type="FunFam" id="3.40.605.10:FF:000007">
    <property type="entry name" value="NAD/NADP-dependent betaine aldehyde dehydrogenase"/>
    <property type="match status" value="1"/>
</dbReference>
<evidence type="ECO:0000313" key="12">
    <source>
        <dbReference type="Proteomes" id="UP000435957"/>
    </source>
</evidence>
<evidence type="ECO:0000256" key="7">
    <source>
        <dbReference type="RuleBase" id="RU003345"/>
    </source>
</evidence>
<dbReference type="GO" id="GO:0016620">
    <property type="term" value="F:oxidoreductase activity, acting on the aldehyde or oxo group of donors, NAD or NADP as acceptor"/>
    <property type="evidence" value="ECO:0007669"/>
    <property type="project" value="InterPro"/>
</dbReference>
<dbReference type="InterPro" id="IPR016161">
    <property type="entry name" value="Ald_DH/histidinol_DH"/>
</dbReference>
<dbReference type="PANTHER" id="PTHR11699">
    <property type="entry name" value="ALDEHYDE DEHYDROGENASE-RELATED"/>
    <property type="match status" value="1"/>
</dbReference>
<dbReference type="EMBL" id="WBWF01000009">
    <property type="protein sequence ID" value="KAB2703230.1"/>
    <property type="molecule type" value="Genomic_DNA"/>
</dbReference>
<evidence type="ECO:0000313" key="11">
    <source>
        <dbReference type="Proteomes" id="UP000216363"/>
    </source>
</evidence>
<keyword evidence="4 7" id="KW-0560">Oxidoreductase</keyword>
<evidence type="ECO:0000256" key="4">
    <source>
        <dbReference type="ARBA" id="ARBA00023002"/>
    </source>
</evidence>
<evidence type="ECO:0000259" key="8">
    <source>
        <dbReference type="Pfam" id="PF00171"/>
    </source>
</evidence>
<feature type="active site" evidence="6">
    <location>
        <position position="250"/>
    </location>
</feature>
<dbReference type="Proteomes" id="UP000216363">
    <property type="component" value="Unassembled WGS sequence"/>
</dbReference>
<dbReference type="AlphaFoldDB" id="A0A256H0I3"/>
<evidence type="ECO:0000256" key="5">
    <source>
        <dbReference type="ARBA" id="ARBA00023097"/>
    </source>
</evidence>
<keyword evidence="12" id="KW-1185">Reference proteome</keyword>
<keyword evidence="2" id="KW-0521">NADP</keyword>
<feature type="domain" description="Aldehyde dehydrogenase" evidence="8">
    <location>
        <begin position="19"/>
        <end position="477"/>
    </location>
</feature>
<keyword evidence="3" id="KW-0630">Potassium</keyword>
<name>A0A256H0I3_9HYPH</name>
<comment type="caution">
    <text evidence="10">The sequence shown here is derived from an EMBL/GenBank/DDBJ whole genome shotgun (WGS) entry which is preliminary data.</text>
</comment>
<comment type="similarity">
    <text evidence="1 7">Belongs to the aldehyde dehydrogenase family.</text>
</comment>
<dbReference type="InterPro" id="IPR016163">
    <property type="entry name" value="Ald_DH_C"/>
</dbReference>
<dbReference type="CDD" id="cd07114">
    <property type="entry name" value="ALDH_DhaS"/>
    <property type="match status" value="1"/>
</dbReference>
<evidence type="ECO:0000256" key="6">
    <source>
        <dbReference type="PROSITE-ProRule" id="PRU10007"/>
    </source>
</evidence>
<dbReference type="RefSeq" id="WP_094513665.1">
    <property type="nucleotide sequence ID" value="NZ_JBHEEP010000007.1"/>
</dbReference>
<organism evidence="10 11">
    <name type="scientific">Brucella lupini</name>
    <dbReference type="NCBI Taxonomy" id="255457"/>
    <lineage>
        <taxon>Bacteria</taxon>
        <taxon>Pseudomonadati</taxon>
        <taxon>Pseudomonadota</taxon>
        <taxon>Alphaproteobacteria</taxon>
        <taxon>Hyphomicrobiales</taxon>
        <taxon>Brucellaceae</taxon>
        <taxon>Brucella/Ochrobactrum group</taxon>
        <taxon>Brucella</taxon>
    </lineage>
</organism>
<dbReference type="Gene3D" id="3.40.605.10">
    <property type="entry name" value="Aldehyde Dehydrogenase, Chain A, domain 1"/>
    <property type="match status" value="1"/>
</dbReference>
<dbReference type="InterPro" id="IPR015590">
    <property type="entry name" value="Aldehyde_DH_dom"/>
</dbReference>
<evidence type="ECO:0000313" key="9">
    <source>
        <dbReference type="EMBL" id="KAB2703230.1"/>
    </source>
</evidence>
<dbReference type="SUPFAM" id="SSF53720">
    <property type="entry name" value="ALDH-like"/>
    <property type="match status" value="1"/>
</dbReference>
<dbReference type="FunFam" id="3.40.309.10:FF:000012">
    <property type="entry name" value="Betaine aldehyde dehydrogenase"/>
    <property type="match status" value="1"/>
</dbReference>
<dbReference type="Gene3D" id="3.40.309.10">
    <property type="entry name" value="Aldehyde Dehydrogenase, Chain A, domain 2"/>
    <property type="match status" value="1"/>
</dbReference>
<evidence type="ECO:0000256" key="1">
    <source>
        <dbReference type="ARBA" id="ARBA00009986"/>
    </source>
</evidence>
<evidence type="ECO:0000256" key="2">
    <source>
        <dbReference type="ARBA" id="ARBA00022857"/>
    </source>
</evidence>
<dbReference type="FunFam" id="3.40.605.10:FF:000026">
    <property type="entry name" value="Aldehyde dehydrogenase, putative"/>
    <property type="match status" value="1"/>
</dbReference>
<dbReference type="PROSITE" id="PS00070">
    <property type="entry name" value="ALDEHYDE_DEHYDR_CYS"/>
    <property type="match status" value="1"/>
</dbReference>
<sequence length="492" mass="52247">MALQQFHNTIGGRLQPVRDTFETFDPFTGKPWGLIPLDGPVEVEAAVAAAKSAFRSPDWAGLTASARGKLLVRLADLIAENATRLAALETRDNGKLIVEMEAQLRYIPEWFRYFGGLADKIEGAVLPIDKVGMFAFTRREPIGVVAAIVPWNSPLMLLTWKLAPLLAAGNTVVIKPSEHTSASALEFVKLFEQAGFPPGVVNTVTGMPVDVGVPLVNHPDVSKIAFTGGEPGGIAVYRAAAEGLKTVTLELGGKSANIVFADANIDNAVNGAISGIFAASGQTCIAGSRLLVQRAVHDRVVEGVVKLAGTARLGNPADKTTQVGPITTQAQRAKVLSYFDIARGEGAEAVLGGKAPDAEELRTGWFVEPTIFCGVNNQMRIAREEVFGPVLSIIPFDDEEEAYAIANDSPYGLAAGLWTGDIARAIRGSAALEAGTVWINSYRAVSYMAPFGGYKRSGVGRESGQEAINAYLQTKTVWIDTAGAVANPFVIR</sequence>
<keyword evidence="5" id="KW-0558">Oxidation</keyword>
<dbReference type="Pfam" id="PF00171">
    <property type="entry name" value="Aldedh"/>
    <property type="match status" value="1"/>
</dbReference>
<dbReference type="InterPro" id="IPR029510">
    <property type="entry name" value="Ald_DH_CS_GLU"/>
</dbReference>